<keyword evidence="5" id="KW-0378">Hydrolase</keyword>
<name>A0AAD5X9M8_9FUNG</name>
<feature type="domain" description="Peptidase A1" evidence="9">
    <location>
        <begin position="52"/>
        <end position="391"/>
    </location>
</feature>
<dbReference type="InterPro" id="IPR000210">
    <property type="entry name" value="BTB/POZ_dom"/>
</dbReference>
<proteinExistence type="inferred from homology"/>
<evidence type="ECO:0000313" key="10">
    <source>
        <dbReference type="EMBL" id="KAJ3110254.1"/>
    </source>
</evidence>
<dbReference type="SMART" id="SM00225">
    <property type="entry name" value="BTB"/>
    <property type="match status" value="1"/>
</dbReference>
<dbReference type="Gene3D" id="2.40.70.10">
    <property type="entry name" value="Acid Proteases"/>
    <property type="match status" value="2"/>
</dbReference>
<dbReference type="SUPFAM" id="SSF54695">
    <property type="entry name" value="POZ domain"/>
    <property type="match status" value="1"/>
</dbReference>
<dbReference type="PROSITE" id="PS50097">
    <property type="entry name" value="BTB"/>
    <property type="match status" value="1"/>
</dbReference>
<protein>
    <submittedName>
        <fullName evidence="10">Beta-secretase 2</fullName>
    </submittedName>
</protein>
<dbReference type="CDD" id="cd05471">
    <property type="entry name" value="pepsin_like"/>
    <property type="match status" value="1"/>
</dbReference>
<feature type="chain" id="PRO_5042062215" evidence="7">
    <location>
        <begin position="19"/>
        <end position="994"/>
    </location>
</feature>
<dbReference type="InterPro" id="IPR021109">
    <property type="entry name" value="Peptidase_aspartic_dom_sf"/>
</dbReference>
<accession>A0AAD5X9M8</accession>
<dbReference type="InterPro" id="IPR011333">
    <property type="entry name" value="SKP1/BTB/POZ_sf"/>
</dbReference>
<dbReference type="Proteomes" id="UP001211907">
    <property type="component" value="Unassembled WGS sequence"/>
</dbReference>
<dbReference type="PROSITE" id="PS51767">
    <property type="entry name" value="PEPTIDASE_A1"/>
    <property type="match status" value="1"/>
</dbReference>
<evidence type="ECO:0000256" key="2">
    <source>
        <dbReference type="ARBA" id="ARBA00022670"/>
    </source>
</evidence>
<comment type="similarity">
    <text evidence="1">Belongs to the peptidase A1 family.</text>
</comment>
<dbReference type="EMBL" id="JADGJH010001752">
    <property type="protein sequence ID" value="KAJ3110254.1"/>
    <property type="molecule type" value="Genomic_DNA"/>
</dbReference>
<evidence type="ECO:0000256" key="4">
    <source>
        <dbReference type="ARBA" id="ARBA00022750"/>
    </source>
</evidence>
<dbReference type="PANTHER" id="PTHR47965:SF12">
    <property type="entry name" value="ASPARTIC PROTEINASE 3-RELATED"/>
    <property type="match status" value="1"/>
</dbReference>
<dbReference type="Pfam" id="PF00026">
    <property type="entry name" value="Asp"/>
    <property type="match status" value="1"/>
</dbReference>
<evidence type="ECO:0000256" key="3">
    <source>
        <dbReference type="ARBA" id="ARBA00022729"/>
    </source>
</evidence>
<dbReference type="SUPFAM" id="SSF50630">
    <property type="entry name" value="Acid proteases"/>
    <property type="match status" value="1"/>
</dbReference>
<gene>
    <name evidence="10" type="primary">BACE2_1</name>
    <name evidence="10" type="ORF">HK100_003103</name>
</gene>
<dbReference type="InterPro" id="IPR034164">
    <property type="entry name" value="Pepsin-like_dom"/>
</dbReference>
<dbReference type="GO" id="GO:0004190">
    <property type="term" value="F:aspartic-type endopeptidase activity"/>
    <property type="evidence" value="ECO:0007669"/>
    <property type="project" value="UniProtKB-KW"/>
</dbReference>
<comment type="caution">
    <text evidence="10">The sequence shown here is derived from an EMBL/GenBank/DDBJ whole genome shotgun (WGS) entry which is preliminary data.</text>
</comment>
<evidence type="ECO:0000313" key="11">
    <source>
        <dbReference type="Proteomes" id="UP001211907"/>
    </source>
</evidence>
<evidence type="ECO:0000256" key="1">
    <source>
        <dbReference type="ARBA" id="ARBA00007447"/>
    </source>
</evidence>
<dbReference type="InterPro" id="IPR001461">
    <property type="entry name" value="Aspartic_peptidase_A1"/>
</dbReference>
<feature type="domain" description="BTB" evidence="8">
    <location>
        <begin position="412"/>
        <end position="523"/>
    </location>
</feature>
<keyword evidence="11" id="KW-1185">Reference proteome</keyword>
<evidence type="ECO:0000256" key="6">
    <source>
        <dbReference type="ARBA" id="ARBA00023145"/>
    </source>
</evidence>
<keyword evidence="2" id="KW-0645">Protease</keyword>
<dbReference type="InterPro" id="IPR001969">
    <property type="entry name" value="Aspartic_peptidase_AS"/>
</dbReference>
<feature type="signal peptide" evidence="7">
    <location>
        <begin position="1"/>
        <end position="18"/>
    </location>
</feature>
<evidence type="ECO:0000256" key="5">
    <source>
        <dbReference type="ARBA" id="ARBA00022801"/>
    </source>
</evidence>
<evidence type="ECO:0000259" key="9">
    <source>
        <dbReference type="PROSITE" id="PS51767"/>
    </source>
</evidence>
<dbReference type="PROSITE" id="PS00141">
    <property type="entry name" value="ASP_PROTEASE"/>
    <property type="match status" value="1"/>
</dbReference>
<dbReference type="Gene3D" id="3.30.710.10">
    <property type="entry name" value="Potassium Channel Kv1.1, Chain A"/>
    <property type="match status" value="1"/>
</dbReference>
<keyword evidence="3 7" id="KW-0732">Signal</keyword>
<dbReference type="GO" id="GO:0006508">
    <property type="term" value="P:proteolysis"/>
    <property type="evidence" value="ECO:0007669"/>
    <property type="project" value="UniProtKB-KW"/>
</dbReference>
<dbReference type="Pfam" id="PF00651">
    <property type="entry name" value="BTB"/>
    <property type="match status" value="1"/>
</dbReference>
<reference evidence="10" key="1">
    <citation type="submission" date="2020-05" db="EMBL/GenBank/DDBJ databases">
        <title>Phylogenomic resolution of chytrid fungi.</title>
        <authorList>
            <person name="Stajich J.E."/>
            <person name="Amses K."/>
            <person name="Simmons R."/>
            <person name="Seto K."/>
            <person name="Myers J."/>
            <person name="Bonds A."/>
            <person name="Quandt C.A."/>
            <person name="Barry K."/>
            <person name="Liu P."/>
            <person name="Grigoriev I."/>
            <person name="Longcore J.E."/>
            <person name="James T.Y."/>
        </authorList>
    </citation>
    <scope>NUCLEOTIDE SEQUENCE</scope>
    <source>
        <strain evidence="10">JEL0513</strain>
    </source>
</reference>
<organism evidence="10 11">
    <name type="scientific">Physocladia obscura</name>
    <dbReference type="NCBI Taxonomy" id="109957"/>
    <lineage>
        <taxon>Eukaryota</taxon>
        <taxon>Fungi</taxon>
        <taxon>Fungi incertae sedis</taxon>
        <taxon>Chytridiomycota</taxon>
        <taxon>Chytridiomycota incertae sedis</taxon>
        <taxon>Chytridiomycetes</taxon>
        <taxon>Chytridiales</taxon>
        <taxon>Chytriomycetaceae</taxon>
        <taxon>Physocladia</taxon>
    </lineage>
</organism>
<keyword evidence="6" id="KW-0865">Zymogen</keyword>
<dbReference type="CDD" id="cd18186">
    <property type="entry name" value="BTB_POZ_ZBTB_KLHL-like"/>
    <property type="match status" value="1"/>
</dbReference>
<evidence type="ECO:0000259" key="8">
    <source>
        <dbReference type="PROSITE" id="PS50097"/>
    </source>
</evidence>
<dbReference type="PANTHER" id="PTHR47965">
    <property type="entry name" value="ASPARTYL PROTEASE-RELATED"/>
    <property type="match status" value="1"/>
</dbReference>
<dbReference type="AlphaFoldDB" id="A0AAD5X9M8"/>
<dbReference type="InterPro" id="IPR033121">
    <property type="entry name" value="PEPTIDASE_A1"/>
</dbReference>
<keyword evidence="4" id="KW-0064">Aspartyl protease</keyword>
<evidence type="ECO:0000256" key="7">
    <source>
        <dbReference type="SAM" id="SignalP"/>
    </source>
</evidence>
<sequence>MNCQAFLQILIITRLAHSIKVPVIRPNVAKNIVGPDGLLYTLGGGPLETGCWMMNISFGPTKFTNVMIDTGSSDLVLPGINLNNYKSQEPSYNYRNNFQYGSDVASGYGDGSTWTGGFFADIVAFGGIATYALAAIMKHQNPSRPVCDGHSTQGIFGVAFDPLARTSYSPQTVLTALYQHNLIPENLLAMRGCPLTSTSNSFADFGADDRSLTCVNDSTTPIGWVKITSESYYVVNVVAIFVGGSQLVLDGNWQSDFDGGSIVDSCTTLLSLPASIYNSFVSEIIASGALQAAGINDAMITALLYDLNGLYATYFPVNYSALPKISFVLEGFDGGLIELTLSGYNYMQGDGVGYFFFPVSSSTSSSIIFGGTIFQEYYIVFDRTNARVGFGPGCDCGLASMSGKLATVKLNPQYIVASDGERILAHAAVLASGCEYYRNALSGKWRHNDLHIGSGCTENGEDSATAAGEKNYRREDKTEENIQNKQANNRQFIRAVLSHPDADAATVRIVLEYIYGGSAEVPSASLVKVALLADQLLLRSFAEQCLANLVDKQLNPANALELFVLCDRLAFSVAKCKSRALKTIKRDLDASLSLGRVHLANLDSNEIASMLTFPDFSSCDRWTLLIAWTKARQNCSDLALEAGLPAVLVGDNDASTKPFDAKMAFSDVQDLVSIVGLWDSASFSIAYDSIIAPYLSILPPSVASSLQFHYRRVIPFGIAECAPSEILDAASFNLLLEALEPHVMNSTRPPPPPSPSIATNHFSTKDFTNSNMTIDAIGDAPQSPPPATPTISPQQLSNPPSCLLKLSTLSKIPKATLLVRASETQDPDHSFWTRCKDVKNTLLLARIETSGAIIGGFVDSEWACRYNSEMKVKNAFLYHITFENIDSPITATPSYVNSFTFGSVITNPSSFPFTSFTSNKKQKLVFNKFECRNLEQAVASCHSDGPVFGKREMMLVGRRLIVKARGNYLDDDSVFPCLNTRVHMVEDYEVFQLS</sequence>